<dbReference type="EMBL" id="FNAY01000053">
    <property type="protein sequence ID" value="SDG29682.1"/>
    <property type="molecule type" value="Genomic_DNA"/>
</dbReference>
<dbReference type="RefSeq" id="WP_074556279.1">
    <property type="nucleotide sequence ID" value="NZ_FNAY01000053.1"/>
</dbReference>
<proteinExistence type="predicted"/>
<gene>
    <name evidence="1" type="ORF">SAMN04244550_03731</name>
</gene>
<organism evidence="1 2">
    <name type="scientific">Rhodobacter capsulatus</name>
    <name type="common">Rhodopseudomonas capsulata</name>
    <dbReference type="NCBI Taxonomy" id="1061"/>
    <lineage>
        <taxon>Bacteria</taxon>
        <taxon>Pseudomonadati</taxon>
        <taxon>Pseudomonadota</taxon>
        <taxon>Alphaproteobacteria</taxon>
        <taxon>Rhodobacterales</taxon>
        <taxon>Rhodobacter group</taxon>
        <taxon>Rhodobacter</taxon>
    </lineage>
</organism>
<reference evidence="1 2" key="1">
    <citation type="submission" date="2016-10" db="EMBL/GenBank/DDBJ databases">
        <authorList>
            <person name="de Groot N.N."/>
        </authorList>
    </citation>
    <scope>NUCLEOTIDE SEQUENCE [LARGE SCALE GENOMIC DNA]</scope>
    <source>
        <strain evidence="2">DSM 938 / 37b4</strain>
    </source>
</reference>
<evidence type="ECO:0000313" key="2">
    <source>
        <dbReference type="Proteomes" id="UP000183812"/>
    </source>
</evidence>
<sequence length="304" mass="33527">MALLVLPASNAAADVQLDWLELRAFFDEFGKARLDELSGGRRTLEEEQPEDIAEFDVADDAFRSEIETELENRKKSLGAAYPFDMTDDGEEIGFTVPTDSENACFYLLCLIASHISKSPILTTPPAGDILTRFRNRVYQVMGTLAVAGHAGGPAISLGFPRETKESILGALRRAESWGIGLAPKDKPGRHANPQAKDGGIDVIGWPFQDRPPPSAIWFGQLASGHNWLEKPAHLEYRQFINDFFEDIGTGQHNFVTLIPFRVVDDLLWNQASNKHGHVCERCTTPKHALAGISLAKQGMPMDEA</sequence>
<feature type="non-terminal residue" evidence="1">
    <location>
        <position position="304"/>
    </location>
</feature>
<dbReference type="OrthoDB" id="8443799at2"/>
<protein>
    <submittedName>
        <fullName evidence="1">Uncharacterized protein</fullName>
    </submittedName>
</protein>
<dbReference type="AlphaFoldDB" id="A0A1G7T3K3"/>
<accession>A0A1G7T3K3</accession>
<dbReference type="Proteomes" id="UP000183812">
    <property type="component" value="Unassembled WGS sequence"/>
</dbReference>
<evidence type="ECO:0000313" key="1">
    <source>
        <dbReference type="EMBL" id="SDG29682.1"/>
    </source>
</evidence>
<name>A0A1G7T3K3_RHOCA</name>